<comment type="caution">
    <text evidence="10">The sequence shown here is derived from an EMBL/GenBank/DDBJ whole genome shotgun (WGS) entry which is preliminary data.</text>
</comment>
<name>A0A919UNJ7_9ACTN</name>
<keyword evidence="9" id="KW-0732">Signal</keyword>
<dbReference type="GO" id="GO:0004144">
    <property type="term" value="F:diacylglycerol O-acyltransferase activity"/>
    <property type="evidence" value="ECO:0007669"/>
    <property type="project" value="UniProtKB-EC"/>
</dbReference>
<dbReference type="AlphaFoldDB" id="A0A919UNJ7"/>
<dbReference type="SUPFAM" id="SSF53474">
    <property type="entry name" value="alpha/beta-Hydrolases"/>
    <property type="match status" value="1"/>
</dbReference>
<comment type="similarity">
    <text evidence="2">Belongs to the mycobacterial A85 antigen family.</text>
</comment>
<feature type="signal peptide" evidence="9">
    <location>
        <begin position="1"/>
        <end position="36"/>
    </location>
</feature>
<dbReference type="InterPro" id="IPR050583">
    <property type="entry name" value="Mycobacterial_A85_antigen"/>
</dbReference>
<dbReference type="GO" id="GO:0050348">
    <property type="term" value="F:trehalose O-mycolyltransferase activity"/>
    <property type="evidence" value="ECO:0007669"/>
    <property type="project" value="UniProtKB-EC"/>
</dbReference>
<evidence type="ECO:0000313" key="11">
    <source>
        <dbReference type="Proteomes" id="UP000640052"/>
    </source>
</evidence>
<organism evidence="10 11">
    <name type="scientific">Acrocarpospora phusangensis</name>
    <dbReference type="NCBI Taxonomy" id="1070424"/>
    <lineage>
        <taxon>Bacteria</taxon>
        <taxon>Bacillati</taxon>
        <taxon>Actinomycetota</taxon>
        <taxon>Actinomycetes</taxon>
        <taxon>Streptosporangiales</taxon>
        <taxon>Streptosporangiaceae</taxon>
        <taxon>Acrocarpospora</taxon>
    </lineage>
</organism>
<dbReference type="PANTHER" id="PTHR48098:SF1">
    <property type="entry name" value="DIACYLGLYCEROL ACYLTRANSFERASE_MYCOLYLTRANSFERASE AG85A"/>
    <property type="match status" value="1"/>
</dbReference>
<dbReference type="Pfam" id="PF00756">
    <property type="entry name" value="Esterase"/>
    <property type="match status" value="1"/>
</dbReference>
<feature type="chain" id="PRO_5037702948" description="Acyl-CoA:diacylglycerol acyltransferase" evidence="9">
    <location>
        <begin position="37"/>
        <end position="330"/>
    </location>
</feature>
<keyword evidence="5" id="KW-0808">Transferase</keyword>
<evidence type="ECO:0000256" key="6">
    <source>
        <dbReference type="ARBA" id="ARBA00023315"/>
    </source>
</evidence>
<dbReference type="EC" id="2.3.1.122" evidence="3"/>
<dbReference type="InterPro" id="IPR006311">
    <property type="entry name" value="TAT_signal"/>
</dbReference>
<evidence type="ECO:0000256" key="9">
    <source>
        <dbReference type="SAM" id="SignalP"/>
    </source>
</evidence>
<dbReference type="EMBL" id="BOOA01000006">
    <property type="protein sequence ID" value="GIH22745.1"/>
    <property type="molecule type" value="Genomic_DNA"/>
</dbReference>
<gene>
    <name evidence="10" type="ORF">Aph01nite_10550</name>
</gene>
<evidence type="ECO:0000256" key="2">
    <source>
        <dbReference type="ARBA" id="ARBA00005874"/>
    </source>
</evidence>
<dbReference type="PROSITE" id="PS51318">
    <property type="entry name" value="TAT"/>
    <property type="match status" value="1"/>
</dbReference>
<evidence type="ECO:0000313" key="10">
    <source>
        <dbReference type="EMBL" id="GIH22745.1"/>
    </source>
</evidence>
<keyword evidence="11" id="KW-1185">Reference proteome</keyword>
<evidence type="ECO:0000256" key="5">
    <source>
        <dbReference type="ARBA" id="ARBA00022679"/>
    </source>
</evidence>
<accession>A0A919UNJ7</accession>
<dbReference type="EC" id="2.3.1.20" evidence="4"/>
<dbReference type="InterPro" id="IPR000801">
    <property type="entry name" value="Esterase-like"/>
</dbReference>
<dbReference type="Proteomes" id="UP000640052">
    <property type="component" value="Unassembled WGS sequence"/>
</dbReference>
<dbReference type="RefSeq" id="WP_204039583.1">
    <property type="nucleotide sequence ID" value="NZ_BOOA01000006.1"/>
</dbReference>
<evidence type="ECO:0000256" key="3">
    <source>
        <dbReference type="ARBA" id="ARBA00012820"/>
    </source>
</evidence>
<dbReference type="InterPro" id="IPR029058">
    <property type="entry name" value="AB_hydrolase_fold"/>
</dbReference>
<evidence type="ECO:0000256" key="4">
    <source>
        <dbReference type="ARBA" id="ARBA00013244"/>
    </source>
</evidence>
<reference evidence="10" key="1">
    <citation type="submission" date="2021-01" db="EMBL/GenBank/DDBJ databases">
        <title>Whole genome shotgun sequence of Acrocarpospora phusangensis NBRC 108782.</title>
        <authorList>
            <person name="Komaki H."/>
            <person name="Tamura T."/>
        </authorList>
    </citation>
    <scope>NUCLEOTIDE SEQUENCE</scope>
    <source>
        <strain evidence="10">NBRC 108782</strain>
    </source>
</reference>
<dbReference type="PANTHER" id="PTHR48098">
    <property type="entry name" value="ENTEROCHELIN ESTERASE-RELATED"/>
    <property type="match status" value="1"/>
</dbReference>
<comment type="catalytic activity">
    <reaction evidence="8">
        <text>an acyl-CoA + a 1,2-diacyl-sn-glycerol = a triacyl-sn-glycerol + CoA</text>
        <dbReference type="Rhea" id="RHEA:10868"/>
        <dbReference type="ChEBI" id="CHEBI:17815"/>
        <dbReference type="ChEBI" id="CHEBI:57287"/>
        <dbReference type="ChEBI" id="CHEBI:58342"/>
        <dbReference type="ChEBI" id="CHEBI:64615"/>
        <dbReference type="EC" id="2.3.1.20"/>
    </reaction>
</comment>
<keyword evidence="6" id="KW-0012">Acyltransferase</keyword>
<evidence type="ECO:0000256" key="7">
    <source>
        <dbReference type="ARBA" id="ARBA00032572"/>
    </source>
</evidence>
<protein>
    <recommendedName>
        <fullName evidence="7">Acyl-CoA:diacylglycerol acyltransferase</fullName>
        <ecNumber evidence="3">2.3.1.122</ecNumber>
        <ecNumber evidence="4">2.3.1.20</ecNumber>
    </recommendedName>
</protein>
<comment type="catalytic activity">
    <reaction evidence="1">
        <text>2 alpha,alpha'-trehalose 6-mycolate = alpha,alpha'-trehalose 6,6'-bismycolate + alpha,alpha-trehalose</text>
        <dbReference type="Rhea" id="RHEA:23472"/>
        <dbReference type="ChEBI" id="CHEBI:16551"/>
        <dbReference type="ChEBI" id="CHEBI:18195"/>
        <dbReference type="ChEBI" id="CHEBI:18234"/>
        <dbReference type="EC" id="2.3.1.122"/>
    </reaction>
</comment>
<sequence length="330" mass="36752">MVRITRILGSRRGRGTLSALLAALLALGATVTPAAAAAPTMARVVEKQRVRPRVVDLTIDSPALGTTAKVRLLTPDGWERRGLRDRWPVLYLLHGLGDSHEMWTRDSDIERLADLRDVLVVMPDAGYGYYTDWWNNGTYGPPAWETFHLDEVRPILERHYGAGTRRAVAGLSMGGYGALLYTARHPGLFRAAASYSGPVHLLHPEHVRRWLTAFEEAPEFEFHKLWGDPVAQRTIWQRHDPYALAPRLRSVPVYLSCGDGRPGPLDPPGTAFDEIEAFLATLNHSLADRLRDAGAQLTTDFYGPGTHSPAYWEQSLHRSLPMLLTALKRG</sequence>
<evidence type="ECO:0000256" key="8">
    <source>
        <dbReference type="ARBA" id="ARBA00048109"/>
    </source>
</evidence>
<evidence type="ECO:0000256" key="1">
    <source>
        <dbReference type="ARBA" id="ARBA00000697"/>
    </source>
</evidence>
<proteinExistence type="inferred from homology"/>
<dbReference type="Gene3D" id="3.40.50.1820">
    <property type="entry name" value="alpha/beta hydrolase"/>
    <property type="match status" value="1"/>
</dbReference>